<dbReference type="AlphaFoldDB" id="A0A1C7NAB3"/>
<gene>
    <name evidence="11" type="primary">COG2</name>
    <name evidence="11" type="ORF">A0J61_05879</name>
</gene>
<dbReference type="GO" id="GO:0000139">
    <property type="term" value="C:Golgi membrane"/>
    <property type="evidence" value="ECO:0007669"/>
    <property type="project" value="UniProtKB-SubCell"/>
</dbReference>
<dbReference type="InParanoid" id="A0A1C7NAB3"/>
<dbReference type="PANTHER" id="PTHR12961:SF0">
    <property type="entry name" value="CONSERVED OLIGOMERIC GOLGI COMPLEX SUBUNIT 2"/>
    <property type="match status" value="1"/>
</dbReference>
<reference evidence="11 12" key="1">
    <citation type="submission" date="2016-03" db="EMBL/GenBank/DDBJ databases">
        <title>Choanephora cucurbitarum.</title>
        <authorList>
            <person name="Min B."/>
            <person name="Park H."/>
            <person name="Park J.-H."/>
            <person name="Shin H.-D."/>
            <person name="Choi I.-G."/>
        </authorList>
    </citation>
    <scope>NUCLEOTIDE SEQUENCE [LARGE SCALE GENOMIC DNA]</scope>
    <source>
        <strain evidence="11 12">KUS-F28377</strain>
    </source>
</reference>
<evidence type="ECO:0000313" key="11">
    <source>
        <dbReference type="EMBL" id="OBZ86072.1"/>
    </source>
</evidence>
<evidence type="ECO:0000256" key="1">
    <source>
        <dbReference type="ARBA" id="ARBA00004395"/>
    </source>
</evidence>
<evidence type="ECO:0000259" key="10">
    <source>
        <dbReference type="Pfam" id="PF12022"/>
    </source>
</evidence>
<dbReference type="Pfam" id="PF12022">
    <property type="entry name" value="COG2_C"/>
    <property type="match status" value="1"/>
</dbReference>
<dbReference type="GO" id="GO:0017119">
    <property type="term" value="C:Golgi transport complex"/>
    <property type="evidence" value="ECO:0007669"/>
    <property type="project" value="TreeGrafter"/>
</dbReference>
<dbReference type="InterPro" id="IPR024602">
    <property type="entry name" value="COG_su2_N"/>
</dbReference>
<dbReference type="OrthoDB" id="332281at2759"/>
<feature type="non-terminal residue" evidence="11">
    <location>
        <position position="1"/>
    </location>
</feature>
<proteinExistence type="inferred from homology"/>
<comment type="caution">
    <text evidence="11">The sequence shown here is derived from an EMBL/GenBank/DDBJ whole genome shotgun (WGS) entry which is preliminary data.</text>
</comment>
<feature type="domain" description="Conserved oligomeric Golgi complex subunit 2 N-terminal" evidence="9">
    <location>
        <begin position="42"/>
        <end position="110"/>
    </location>
</feature>
<feature type="domain" description="COG complex component COG2 C-terminal" evidence="10">
    <location>
        <begin position="414"/>
        <end position="565"/>
    </location>
</feature>
<evidence type="ECO:0000256" key="7">
    <source>
        <dbReference type="ARBA" id="ARBA00023136"/>
    </source>
</evidence>
<dbReference type="GO" id="GO:0007030">
    <property type="term" value="P:Golgi organization"/>
    <property type="evidence" value="ECO:0007669"/>
    <property type="project" value="InterPro"/>
</dbReference>
<organism evidence="11 12">
    <name type="scientific">Choanephora cucurbitarum</name>
    <dbReference type="NCBI Taxonomy" id="101091"/>
    <lineage>
        <taxon>Eukaryota</taxon>
        <taxon>Fungi</taxon>
        <taxon>Fungi incertae sedis</taxon>
        <taxon>Mucoromycota</taxon>
        <taxon>Mucoromycotina</taxon>
        <taxon>Mucoromycetes</taxon>
        <taxon>Mucorales</taxon>
        <taxon>Mucorineae</taxon>
        <taxon>Choanephoraceae</taxon>
        <taxon>Choanephoroideae</taxon>
        <taxon>Choanephora</taxon>
    </lineage>
</organism>
<dbReference type="PANTHER" id="PTHR12961">
    <property type="entry name" value="CONSERVED OLIGOMERIC GOLGI COMPLEX COMPONENT 2"/>
    <property type="match status" value="1"/>
</dbReference>
<dbReference type="Proteomes" id="UP000093000">
    <property type="component" value="Unassembled WGS sequence"/>
</dbReference>
<evidence type="ECO:0000256" key="4">
    <source>
        <dbReference type="ARBA" id="ARBA00022448"/>
    </source>
</evidence>
<dbReference type="Pfam" id="PF06148">
    <property type="entry name" value="COG2_N"/>
    <property type="match status" value="1"/>
</dbReference>
<protein>
    <recommendedName>
        <fullName evidence="3">Conserved oligomeric Golgi complex subunit 2</fullName>
    </recommendedName>
    <alternativeName>
        <fullName evidence="8">Component of oligomeric Golgi complex 2</fullName>
    </alternativeName>
</protein>
<dbReference type="InterPro" id="IPR009316">
    <property type="entry name" value="COG2"/>
</dbReference>
<evidence type="ECO:0000256" key="2">
    <source>
        <dbReference type="ARBA" id="ARBA00007603"/>
    </source>
</evidence>
<dbReference type="STRING" id="101091.A0A1C7NAB3"/>
<keyword evidence="4" id="KW-0813">Transport</keyword>
<dbReference type="GO" id="GO:0015031">
    <property type="term" value="P:protein transport"/>
    <property type="evidence" value="ECO:0007669"/>
    <property type="project" value="UniProtKB-KW"/>
</dbReference>
<comment type="similarity">
    <text evidence="2">Belongs to the COG2 family.</text>
</comment>
<evidence type="ECO:0000313" key="12">
    <source>
        <dbReference type="Proteomes" id="UP000093000"/>
    </source>
</evidence>
<evidence type="ECO:0000256" key="5">
    <source>
        <dbReference type="ARBA" id="ARBA00022927"/>
    </source>
</evidence>
<evidence type="ECO:0000259" key="9">
    <source>
        <dbReference type="Pfam" id="PF06148"/>
    </source>
</evidence>
<name>A0A1C7NAB3_9FUNG</name>
<keyword evidence="7" id="KW-0472">Membrane</keyword>
<keyword evidence="5" id="KW-0653">Protein transport</keyword>
<dbReference type="InterPro" id="IPR024603">
    <property type="entry name" value="COG_complex_COG2_C"/>
</dbReference>
<dbReference type="EMBL" id="LUGH01000331">
    <property type="protein sequence ID" value="OBZ86072.1"/>
    <property type="molecule type" value="Genomic_DNA"/>
</dbReference>
<evidence type="ECO:0000256" key="3">
    <source>
        <dbReference type="ARBA" id="ARBA00020977"/>
    </source>
</evidence>
<keyword evidence="6" id="KW-0333">Golgi apparatus</keyword>
<evidence type="ECO:0000256" key="8">
    <source>
        <dbReference type="ARBA" id="ARBA00031344"/>
    </source>
</evidence>
<accession>A0A1C7NAB3</accession>
<dbReference type="GO" id="GO:0006891">
    <property type="term" value="P:intra-Golgi vesicle-mediated transport"/>
    <property type="evidence" value="ECO:0007669"/>
    <property type="project" value="TreeGrafter"/>
</dbReference>
<comment type="subcellular location">
    <subcellularLocation>
        <location evidence="1">Golgi apparatus membrane</location>
        <topology evidence="1">Peripheral membrane protein</topology>
    </subcellularLocation>
</comment>
<keyword evidence="12" id="KW-1185">Reference proteome</keyword>
<evidence type="ECO:0000256" key="6">
    <source>
        <dbReference type="ARBA" id="ARBA00023034"/>
    </source>
</evidence>
<sequence length="575" mass="66460">ILSLLSKGMERRKSVFNFSDDEDENQQLFDSIQPLPSQAVERSAFTASQFDPDAFLSSRRHLGLERMKTELNNHLKLLKSELVELINRDYQDFINLSTNLKGVDKQIEQLKTPLTSMETQIKQVRDHFQDVIQSLQDKLHTRAQLHDRKAILKLLVSIHESVAKVEDLLDINVDTVKSINQDEMITKDDSLGKHIERVAIEYNQMQHLVRRGKHLAFVAENEWRITRIKETLEQKLSKTLSTALSQIRLGEITRATKQSLIQCLRAYVLINQTSMAENIIREEFVRPSLAKIITPKAIEGKSHPSSDTNQSHPLAVMYQRILTFASTDLQPILTIVQKTLKGSNYDVLVNALCLEVTERLSKECKSIFAAGQTDLFHKNYSATVSFISEIEGLCSSRRSLLSLRNHPAYLDFMKKWQLPVYFQLRFREIIKDIEPFLSDLQQSVVVHNSKGTKVVVEAVERCWSDQVFLYALSHRFWKLTLQLLKRYHTWVIDASNHLISGKSLGKAEKEKLLKLLQEDVYSFTLKTEAFTRNTIIPKLPSNLYDAPLYKETIQELMQQLKDTAETQIRRRREID</sequence>